<keyword evidence="1" id="KW-0472">Membrane</keyword>
<feature type="transmembrane region" description="Helical" evidence="1">
    <location>
        <begin position="35"/>
        <end position="53"/>
    </location>
</feature>
<name>A0A7V3JA60_UNCC3</name>
<evidence type="ECO:0000256" key="1">
    <source>
        <dbReference type="SAM" id="Phobius"/>
    </source>
</evidence>
<feature type="transmembrane region" description="Helical" evidence="1">
    <location>
        <begin position="59"/>
        <end position="78"/>
    </location>
</feature>
<keyword evidence="1" id="KW-0812">Transmembrane</keyword>
<evidence type="ECO:0000313" key="2">
    <source>
        <dbReference type="EMBL" id="HFZ09126.1"/>
    </source>
</evidence>
<dbReference type="AlphaFoldDB" id="A0A7V3JA60"/>
<dbReference type="EMBL" id="DTGG01000102">
    <property type="protein sequence ID" value="HFZ09126.1"/>
    <property type="molecule type" value="Genomic_DNA"/>
</dbReference>
<sequence length="83" mass="9860">MIEGWPYGFFTLLRLVVFGTTVFLSWLAYKSEKRAWFWIFVFIVLVFNPLIPLHFGRDLWMVVDLIVAVILIISIFTFKLTKD</sequence>
<dbReference type="Pfam" id="PF20619">
    <property type="entry name" value="DUF6804"/>
    <property type="match status" value="1"/>
</dbReference>
<comment type="caution">
    <text evidence="2">The sequence shown here is derived from an EMBL/GenBank/DDBJ whole genome shotgun (WGS) entry which is preliminary data.</text>
</comment>
<reference evidence="2" key="1">
    <citation type="journal article" date="2020" name="mSystems">
        <title>Genome- and Community-Level Interaction Insights into Carbon Utilization and Element Cycling Functions of Hydrothermarchaeota in Hydrothermal Sediment.</title>
        <authorList>
            <person name="Zhou Z."/>
            <person name="Liu Y."/>
            <person name="Xu W."/>
            <person name="Pan J."/>
            <person name="Luo Z.H."/>
            <person name="Li M."/>
        </authorList>
    </citation>
    <scope>NUCLEOTIDE SEQUENCE [LARGE SCALE GENOMIC DNA]</scope>
    <source>
        <strain evidence="2">SpSt-757</strain>
    </source>
</reference>
<keyword evidence="1" id="KW-1133">Transmembrane helix</keyword>
<accession>A0A7V3JA60</accession>
<protein>
    <submittedName>
        <fullName evidence="2">Uncharacterized protein</fullName>
    </submittedName>
</protein>
<gene>
    <name evidence="2" type="ORF">ENV41_03225</name>
</gene>
<dbReference type="InterPro" id="IPR046548">
    <property type="entry name" value="DUF6804"/>
</dbReference>
<proteinExistence type="predicted"/>
<feature type="transmembrane region" description="Helical" evidence="1">
    <location>
        <begin position="6"/>
        <end position="28"/>
    </location>
</feature>
<organism evidence="2">
    <name type="scientific">candidate division CPR3 bacterium</name>
    <dbReference type="NCBI Taxonomy" id="2268181"/>
    <lineage>
        <taxon>Bacteria</taxon>
        <taxon>Bacteria division CPR3</taxon>
    </lineage>
</organism>